<proteinExistence type="predicted"/>
<organism evidence="2 3">
    <name type="scientific">Nocardioides kongjuensis</name>
    <dbReference type="NCBI Taxonomy" id="349522"/>
    <lineage>
        <taxon>Bacteria</taxon>
        <taxon>Bacillati</taxon>
        <taxon>Actinomycetota</taxon>
        <taxon>Actinomycetes</taxon>
        <taxon>Propionibacteriales</taxon>
        <taxon>Nocardioidaceae</taxon>
        <taxon>Nocardioides</taxon>
    </lineage>
</organism>
<name>A0A852RB38_9ACTN</name>
<evidence type="ECO:0008006" key="4">
    <source>
        <dbReference type="Google" id="ProtNLM"/>
    </source>
</evidence>
<dbReference type="AlphaFoldDB" id="A0A852RB38"/>
<evidence type="ECO:0000256" key="1">
    <source>
        <dbReference type="SAM" id="SignalP"/>
    </source>
</evidence>
<evidence type="ECO:0000313" key="3">
    <source>
        <dbReference type="Proteomes" id="UP000582231"/>
    </source>
</evidence>
<dbReference type="EMBL" id="JACCBF010000001">
    <property type="protein sequence ID" value="NYD30297.1"/>
    <property type="molecule type" value="Genomic_DNA"/>
</dbReference>
<protein>
    <recommendedName>
        <fullName evidence="4">Peptidase MA-like domain-containing protein</fullName>
    </recommendedName>
</protein>
<feature type="signal peptide" evidence="1">
    <location>
        <begin position="1"/>
        <end position="21"/>
    </location>
</feature>
<keyword evidence="3" id="KW-1185">Reference proteome</keyword>
<dbReference type="RefSeq" id="WP_179726569.1">
    <property type="nucleotide sequence ID" value="NZ_BAABEF010000001.1"/>
</dbReference>
<dbReference type="Proteomes" id="UP000582231">
    <property type="component" value="Unassembled WGS sequence"/>
</dbReference>
<keyword evidence="1" id="KW-0732">Signal</keyword>
<sequence length="403" mass="41251">MSPRLRPLAAALLVVALGAGACSKDEYVAPPPARTSDVADPAAAADTLAALQDAIHDGDTSAAAGLGADARSRDLLGAVVANAGALGLTDVTLRYVTETGRTRGSDAWDGQVAVTWRIDGHDAASARTELPVSFAAHGASISAVGGPGARLPLWLSGPLRVERAGDVLVAVAGDPTRAPAYLTAARRAVAQVRAVVPGRGGLVVEVPADPEGLRATLDTAPGQYSAIAAVTAPVDGSQAPGSPVHVFLNRSVYDGLDPVAAQVVMTHEAVHALTGAIGARQAPLWLVEGFADYVALRDVDLPLTKTAGQVAAQVRKDGVPEALPPDSEFDPTASHLGGVYEAAWLVCVTLADHAGEPALVELYEQVRDSGDLAAALREHAGWTEPELTAAWQERLRSLPGVAG</sequence>
<feature type="chain" id="PRO_5032475680" description="Peptidase MA-like domain-containing protein" evidence="1">
    <location>
        <begin position="22"/>
        <end position="403"/>
    </location>
</feature>
<reference evidence="2 3" key="1">
    <citation type="submission" date="2020-07" db="EMBL/GenBank/DDBJ databases">
        <title>Sequencing the genomes of 1000 actinobacteria strains.</title>
        <authorList>
            <person name="Klenk H.-P."/>
        </authorList>
    </citation>
    <scope>NUCLEOTIDE SEQUENCE [LARGE SCALE GENOMIC DNA]</scope>
    <source>
        <strain evidence="2 3">DSM 19082</strain>
    </source>
</reference>
<dbReference type="PROSITE" id="PS51257">
    <property type="entry name" value="PROKAR_LIPOPROTEIN"/>
    <property type="match status" value="1"/>
</dbReference>
<accession>A0A852RB38</accession>
<gene>
    <name evidence="2" type="ORF">BJ958_001843</name>
</gene>
<evidence type="ECO:0000313" key="2">
    <source>
        <dbReference type="EMBL" id="NYD30297.1"/>
    </source>
</evidence>
<comment type="caution">
    <text evidence="2">The sequence shown here is derived from an EMBL/GenBank/DDBJ whole genome shotgun (WGS) entry which is preliminary data.</text>
</comment>